<dbReference type="EMBL" id="CM000158">
    <property type="protein sequence ID" value="EDW90687.1"/>
    <property type="molecule type" value="Genomic_DNA"/>
</dbReference>
<dbReference type="PANTHER" id="PTHR31383:SF2">
    <property type="entry name" value="OXIDATIVE STRESS-RESPONSIVE SERINE-RICH PROTEIN 1"/>
    <property type="match status" value="1"/>
</dbReference>
<proteinExistence type="predicted"/>
<dbReference type="OMA" id="LHKMIIS"/>
<dbReference type="GO" id="GO:0070301">
    <property type="term" value="P:cellular response to hydrogen peroxide"/>
    <property type="evidence" value="ECO:0007669"/>
    <property type="project" value="TreeGrafter"/>
</dbReference>
<evidence type="ECO:0000256" key="1">
    <source>
        <dbReference type="ARBA" id="ARBA00015005"/>
    </source>
</evidence>
<dbReference type="PANTHER" id="PTHR31383">
    <property type="entry name" value="OXIDATIVE STRESS-RESPONSE SERINE-RICH PROTEIN 1"/>
    <property type="match status" value="1"/>
</dbReference>
<evidence type="ECO:0000256" key="4">
    <source>
        <dbReference type="ARBA" id="ARBA00031405"/>
    </source>
</evidence>
<evidence type="ECO:0000313" key="5">
    <source>
        <dbReference type="EMBL" id="EDW90687.1"/>
    </source>
</evidence>
<dbReference type="InterPro" id="IPR008494">
    <property type="entry name" value="DUF776"/>
</dbReference>
<organism evidence="5 6">
    <name type="scientific">Drosophila yakuba</name>
    <name type="common">Fruit fly</name>
    <dbReference type="NCBI Taxonomy" id="7245"/>
    <lineage>
        <taxon>Eukaryota</taxon>
        <taxon>Metazoa</taxon>
        <taxon>Ecdysozoa</taxon>
        <taxon>Arthropoda</taxon>
        <taxon>Hexapoda</taxon>
        <taxon>Insecta</taxon>
        <taxon>Pterygota</taxon>
        <taxon>Neoptera</taxon>
        <taxon>Endopterygota</taxon>
        <taxon>Diptera</taxon>
        <taxon>Brachycera</taxon>
        <taxon>Muscomorpha</taxon>
        <taxon>Ephydroidea</taxon>
        <taxon>Drosophilidae</taxon>
        <taxon>Drosophila</taxon>
        <taxon>Sophophora</taxon>
    </lineage>
</organism>
<dbReference type="AlphaFoldDB" id="B4P4W6"/>
<keyword evidence="6" id="KW-1185">Reference proteome</keyword>
<dbReference type="Proteomes" id="UP000002282">
    <property type="component" value="Chromosome 2R"/>
</dbReference>
<evidence type="ECO:0000256" key="3">
    <source>
        <dbReference type="ARBA" id="ARBA00029721"/>
    </source>
</evidence>
<evidence type="ECO:0000313" key="6">
    <source>
        <dbReference type="Proteomes" id="UP000002282"/>
    </source>
</evidence>
<sequence>MSLEKLSSELHKMIISDFRIEGSTSHKSETTLGSYSKCKDSGIVKQTMKQKVLLRKPRIQHPFKKSRVEGLDWAHRIPDIKAEAESNWATVSDRKKGYDSTYDLKAMMSECENIVGSGKAIDLAIPKVDMPQEQFNLVPKVFETASPTCECDKLDDIFPYGGTDAQTQSPDEVNVDELACYFENMANIPKSLSLSAEMMYT</sequence>
<reference evidence="5 6" key="2">
    <citation type="journal article" date="2007" name="PLoS Biol.">
        <title>Principles of genome evolution in the Drosophila melanogaster species group.</title>
        <authorList>
            <person name="Ranz J.M."/>
            <person name="Maurin D."/>
            <person name="Chan Y.S."/>
            <person name="von Grotthuss M."/>
            <person name="Hillier L.W."/>
            <person name="Roote J."/>
            <person name="Ashburner M."/>
            <person name="Bergman C.M."/>
        </authorList>
    </citation>
    <scope>NUCLEOTIDE SEQUENCE [LARGE SCALE GENOMIC DNA]</scope>
    <source>
        <strain evidence="6">Tai18E2 / Tucson 14021-0261.01</strain>
    </source>
</reference>
<dbReference type="PhylomeDB" id="B4P4W6"/>
<keyword evidence="2" id="KW-0597">Phosphoprotein</keyword>
<name>B4P4W6_DROYA</name>
<reference evidence="5 6" key="1">
    <citation type="journal article" date="2007" name="Nature">
        <title>Evolution of genes and genomes on the Drosophila phylogeny.</title>
        <authorList>
            <consortium name="Drosophila 12 Genomes Consortium"/>
            <person name="Clark A.G."/>
            <person name="Eisen M.B."/>
            <person name="Smith D.R."/>
            <person name="Bergman C.M."/>
            <person name="Oliver B."/>
            <person name="Markow T.A."/>
            <person name="Kaufman T.C."/>
            <person name="Kellis M."/>
            <person name="Gelbart W."/>
            <person name="Iyer V.N."/>
            <person name="Pollard D.A."/>
            <person name="Sackton T.B."/>
            <person name="Larracuente A.M."/>
            <person name="Singh N.D."/>
            <person name="Abad J.P."/>
            <person name="Abt D.N."/>
            <person name="Adryan B."/>
            <person name="Aguade M."/>
            <person name="Akashi H."/>
            <person name="Anderson W.W."/>
            <person name="Aquadro C.F."/>
            <person name="Ardell D.H."/>
            <person name="Arguello R."/>
            <person name="Artieri C.G."/>
            <person name="Barbash D.A."/>
            <person name="Barker D."/>
            <person name="Barsanti P."/>
            <person name="Batterham P."/>
            <person name="Batzoglou S."/>
            <person name="Begun D."/>
            <person name="Bhutkar A."/>
            <person name="Blanco E."/>
            <person name="Bosak S.A."/>
            <person name="Bradley R.K."/>
            <person name="Brand A.D."/>
            <person name="Brent M.R."/>
            <person name="Brooks A.N."/>
            <person name="Brown R.H."/>
            <person name="Butlin R.K."/>
            <person name="Caggese C."/>
            <person name="Calvi B.R."/>
            <person name="Bernardo de Carvalho A."/>
            <person name="Caspi A."/>
            <person name="Castrezana S."/>
            <person name="Celniker S.E."/>
            <person name="Chang J.L."/>
            <person name="Chapple C."/>
            <person name="Chatterji S."/>
            <person name="Chinwalla A."/>
            <person name="Civetta A."/>
            <person name="Clifton S.W."/>
            <person name="Comeron J.M."/>
            <person name="Costello J.C."/>
            <person name="Coyne J.A."/>
            <person name="Daub J."/>
            <person name="David R.G."/>
            <person name="Delcher A.L."/>
            <person name="Delehaunty K."/>
            <person name="Do C.B."/>
            <person name="Ebling H."/>
            <person name="Edwards K."/>
            <person name="Eickbush T."/>
            <person name="Evans J.D."/>
            <person name="Filipski A."/>
            <person name="Findeiss S."/>
            <person name="Freyhult E."/>
            <person name="Fulton L."/>
            <person name="Fulton R."/>
            <person name="Garcia A.C."/>
            <person name="Gardiner A."/>
            <person name="Garfield D.A."/>
            <person name="Garvin B.E."/>
            <person name="Gibson G."/>
            <person name="Gilbert D."/>
            <person name="Gnerre S."/>
            <person name="Godfrey J."/>
            <person name="Good R."/>
            <person name="Gotea V."/>
            <person name="Gravely B."/>
            <person name="Greenberg A.J."/>
            <person name="Griffiths-Jones S."/>
            <person name="Gross S."/>
            <person name="Guigo R."/>
            <person name="Gustafson E.A."/>
            <person name="Haerty W."/>
            <person name="Hahn M.W."/>
            <person name="Halligan D.L."/>
            <person name="Halpern A.L."/>
            <person name="Halter G.M."/>
            <person name="Han M.V."/>
            <person name="Heger A."/>
            <person name="Hillier L."/>
            <person name="Hinrichs A.S."/>
            <person name="Holmes I."/>
            <person name="Hoskins R.A."/>
            <person name="Hubisz M.J."/>
            <person name="Hultmark D."/>
            <person name="Huntley M.A."/>
            <person name="Jaffe D.B."/>
            <person name="Jagadeeshan S."/>
            <person name="Jeck W.R."/>
            <person name="Johnson J."/>
            <person name="Jones C.D."/>
            <person name="Jordan W.C."/>
            <person name="Karpen G.H."/>
            <person name="Kataoka E."/>
            <person name="Keightley P.D."/>
            <person name="Kheradpour P."/>
            <person name="Kirkness E.F."/>
            <person name="Koerich L.B."/>
            <person name="Kristiansen K."/>
            <person name="Kudrna D."/>
            <person name="Kulathinal R.J."/>
            <person name="Kumar S."/>
            <person name="Kwok R."/>
            <person name="Lander E."/>
            <person name="Langley C.H."/>
            <person name="Lapoint R."/>
            <person name="Lazzaro B.P."/>
            <person name="Lee S.J."/>
            <person name="Levesque L."/>
            <person name="Li R."/>
            <person name="Lin C.F."/>
            <person name="Lin M.F."/>
            <person name="Lindblad-Toh K."/>
            <person name="Llopart A."/>
            <person name="Long M."/>
            <person name="Low L."/>
            <person name="Lozovsky E."/>
            <person name="Lu J."/>
            <person name="Luo M."/>
            <person name="Machado C.A."/>
            <person name="Makalowski W."/>
            <person name="Marzo M."/>
            <person name="Matsuda M."/>
            <person name="Matzkin L."/>
            <person name="McAllister B."/>
            <person name="McBride C.S."/>
            <person name="McKernan B."/>
            <person name="McKernan K."/>
            <person name="Mendez-Lago M."/>
            <person name="Minx P."/>
            <person name="Mollenhauer M.U."/>
            <person name="Montooth K."/>
            <person name="Mount S.M."/>
            <person name="Mu X."/>
            <person name="Myers E."/>
            <person name="Negre B."/>
            <person name="Newfeld S."/>
            <person name="Nielsen R."/>
            <person name="Noor M.A."/>
            <person name="O'Grady P."/>
            <person name="Pachter L."/>
            <person name="Papaceit M."/>
            <person name="Parisi M.J."/>
            <person name="Parisi M."/>
            <person name="Parts L."/>
            <person name="Pedersen J.S."/>
            <person name="Pesole G."/>
            <person name="Phillippy A.M."/>
            <person name="Ponting C.P."/>
            <person name="Pop M."/>
            <person name="Porcelli D."/>
            <person name="Powell J.R."/>
            <person name="Prohaska S."/>
            <person name="Pruitt K."/>
            <person name="Puig M."/>
            <person name="Quesneville H."/>
            <person name="Ram K.R."/>
            <person name="Rand D."/>
            <person name="Rasmussen M.D."/>
            <person name="Reed L.K."/>
            <person name="Reenan R."/>
            <person name="Reily A."/>
            <person name="Remington K.A."/>
            <person name="Rieger T.T."/>
            <person name="Ritchie M.G."/>
            <person name="Robin C."/>
            <person name="Rogers Y.H."/>
            <person name="Rohde C."/>
            <person name="Rozas J."/>
            <person name="Rubenfield M.J."/>
            <person name="Ruiz A."/>
            <person name="Russo S."/>
            <person name="Salzberg S.L."/>
            <person name="Sanchez-Gracia A."/>
            <person name="Saranga D.J."/>
            <person name="Sato H."/>
            <person name="Schaeffer S.W."/>
            <person name="Schatz M.C."/>
            <person name="Schlenke T."/>
            <person name="Schwartz R."/>
            <person name="Segarra C."/>
            <person name="Singh R.S."/>
            <person name="Sirot L."/>
            <person name="Sirota M."/>
            <person name="Sisneros N.B."/>
            <person name="Smith C.D."/>
            <person name="Smith T.F."/>
            <person name="Spieth J."/>
            <person name="Stage D.E."/>
            <person name="Stark A."/>
            <person name="Stephan W."/>
            <person name="Strausberg R.L."/>
            <person name="Strempel S."/>
            <person name="Sturgill D."/>
            <person name="Sutton G."/>
            <person name="Sutton G.G."/>
            <person name="Tao W."/>
            <person name="Teichmann S."/>
            <person name="Tobari Y.N."/>
            <person name="Tomimura Y."/>
            <person name="Tsolas J.M."/>
            <person name="Valente V.L."/>
            <person name="Venter E."/>
            <person name="Venter J.C."/>
            <person name="Vicario S."/>
            <person name="Vieira F.G."/>
            <person name="Vilella A.J."/>
            <person name="Villasante A."/>
            <person name="Walenz B."/>
            <person name="Wang J."/>
            <person name="Wasserman M."/>
            <person name="Watts T."/>
            <person name="Wilson D."/>
            <person name="Wilson R.K."/>
            <person name="Wing R.A."/>
            <person name="Wolfner M.F."/>
            <person name="Wong A."/>
            <person name="Wong G.K."/>
            <person name="Wu C.I."/>
            <person name="Wu G."/>
            <person name="Yamamoto D."/>
            <person name="Yang H.P."/>
            <person name="Yang S.P."/>
            <person name="Yorke J.A."/>
            <person name="Yoshida K."/>
            <person name="Zdobnov E."/>
            <person name="Zhang P."/>
            <person name="Zhang Y."/>
            <person name="Zimin A.V."/>
            <person name="Baldwin J."/>
            <person name="Abdouelleil A."/>
            <person name="Abdulkadir J."/>
            <person name="Abebe A."/>
            <person name="Abera B."/>
            <person name="Abreu J."/>
            <person name="Acer S.C."/>
            <person name="Aftuck L."/>
            <person name="Alexander A."/>
            <person name="An P."/>
            <person name="Anderson E."/>
            <person name="Anderson S."/>
            <person name="Arachi H."/>
            <person name="Azer M."/>
            <person name="Bachantsang P."/>
            <person name="Barry A."/>
            <person name="Bayul T."/>
            <person name="Berlin A."/>
            <person name="Bessette D."/>
            <person name="Bloom T."/>
            <person name="Blye J."/>
            <person name="Boguslavskiy L."/>
            <person name="Bonnet C."/>
            <person name="Boukhgalter B."/>
            <person name="Bourzgui I."/>
            <person name="Brown A."/>
            <person name="Cahill P."/>
            <person name="Channer S."/>
            <person name="Cheshatsang Y."/>
            <person name="Chuda L."/>
            <person name="Citroen M."/>
            <person name="Collymore A."/>
            <person name="Cooke P."/>
            <person name="Costello M."/>
            <person name="D'Aco K."/>
            <person name="Daza R."/>
            <person name="De Haan G."/>
            <person name="DeGray S."/>
            <person name="DeMaso C."/>
            <person name="Dhargay N."/>
            <person name="Dooley K."/>
            <person name="Dooley E."/>
            <person name="Doricent M."/>
            <person name="Dorje P."/>
            <person name="Dorjee K."/>
            <person name="Dupes A."/>
            <person name="Elong R."/>
            <person name="Falk J."/>
            <person name="Farina A."/>
            <person name="Faro S."/>
            <person name="Ferguson D."/>
            <person name="Fisher S."/>
            <person name="Foley C.D."/>
            <person name="Franke A."/>
            <person name="Friedrich D."/>
            <person name="Gadbois L."/>
            <person name="Gearin G."/>
            <person name="Gearin C.R."/>
            <person name="Giannoukos G."/>
            <person name="Goode T."/>
            <person name="Graham J."/>
            <person name="Grandbois E."/>
            <person name="Grewal S."/>
            <person name="Gyaltsen K."/>
            <person name="Hafez N."/>
            <person name="Hagos B."/>
            <person name="Hall J."/>
            <person name="Henson C."/>
            <person name="Hollinger A."/>
            <person name="Honan T."/>
            <person name="Huard M.D."/>
            <person name="Hughes L."/>
            <person name="Hurhula B."/>
            <person name="Husby M.E."/>
            <person name="Kamat A."/>
            <person name="Kanga B."/>
            <person name="Kashin S."/>
            <person name="Khazanovich D."/>
            <person name="Kisner P."/>
            <person name="Lance K."/>
            <person name="Lara M."/>
            <person name="Lee W."/>
            <person name="Lennon N."/>
            <person name="Letendre F."/>
            <person name="LeVine R."/>
            <person name="Lipovsky A."/>
            <person name="Liu X."/>
            <person name="Liu J."/>
            <person name="Liu S."/>
            <person name="Lokyitsang T."/>
            <person name="Lokyitsang Y."/>
            <person name="Lubonja R."/>
            <person name="Lui A."/>
            <person name="MacDonald P."/>
            <person name="Magnisalis V."/>
            <person name="Maru K."/>
            <person name="Matthews C."/>
            <person name="McCusker W."/>
            <person name="McDonough S."/>
            <person name="Mehta T."/>
            <person name="Meldrim J."/>
            <person name="Meneus L."/>
            <person name="Mihai O."/>
            <person name="Mihalev A."/>
            <person name="Mihova T."/>
            <person name="Mittelman R."/>
            <person name="Mlenga V."/>
            <person name="Montmayeur A."/>
            <person name="Mulrain L."/>
            <person name="Navidi A."/>
            <person name="Naylor J."/>
            <person name="Negash T."/>
            <person name="Nguyen T."/>
            <person name="Nguyen N."/>
            <person name="Nicol R."/>
            <person name="Norbu C."/>
            <person name="Norbu N."/>
            <person name="Novod N."/>
            <person name="O'Neill B."/>
            <person name="Osman S."/>
            <person name="Markiewicz E."/>
            <person name="Oyono O.L."/>
            <person name="Patti C."/>
            <person name="Phunkhang P."/>
            <person name="Pierre F."/>
            <person name="Priest M."/>
            <person name="Raghuraman S."/>
            <person name="Rege F."/>
            <person name="Reyes R."/>
            <person name="Rise C."/>
            <person name="Rogov P."/>
            <person name="Ross K."/>
            <person name="Ryan E."/>
            <person name="Settipalli S."/>
            <person name="Shea T."/>
            <person name="Sherpa N."/>
            <person name="Shi L."/>
            <person name="Shih D."/>
            <person name="Sparrow T."/>
            <person name="Spaulding J."/>
            <person name="Stalker J."/>
            <person name="Stange-Thomann N."/>
            <person name="Stavropoulos S."/>
            <person name="Stone C."/>
            <person name="Strader C."/>
            <person name="Tesfaye S."/>
            <person name="Thomson T."/>
            <person name="Thoulutsang Y."/>
            <person name="Thoulutsang D."/>
            <person name="Topham K."/>
            <person name="Topping I."/>
            <person name="Tsamla T."/>
            <person name="Vassiliev H."/>
            <person name="Vo A."/>
            <person name="Wangchuk T."/>
            <person name="Wangdi T."/>
            <person name="Weiand M."/>
            <person name="Wilkinson J."/>
            <person name="Wilson A."/>
            <person name="Yadav S."/>
            <person name="Young G."/>
            <person name="Yu Q."/>
            <person name="Zembek L."/>
            <person name="Zhong D."/>
            <person name="Zimmer A."/>
            <person name="Zwirko Z."/>
            <person name="Jaffe D.B."/>
            <person name="Alvarez P."/>
            <person name="Brockman W."/>
            <person name="Butler J."/>
            <person name="Chin C."/>
            <person name="Gnerre S."/>
            <person name="Grabherr M."/>
            <person name="Kleber M."/>
            <person name="Mauceli E."/>
            <person name="MacCallum I."/>
        </authorList>
    </citation>
    <scope>NUCLEOTIDE SEQUENCE [LARGE SCALE GENOMIC DNA]</scope>
    <source>
        <strain evidence="6">Tai18E2 / Tucson 14021-0261.01</strain>
    </source>
</reference>
<accession>B4P4W6</accession>
<evidence type="ECO:0000256" key="2">
    <source>
        <dbReference type="ARBA" id="ARBA00022553"/>
    </source>
</evidence>
<dbReference type="OrthoDB" id="10045817at2759"/>
<dbReference type="HOGENOM" id="CLU_1469693_0_0_1"/>
<protein>
    <recommendedName>
        <fullName evidence="1">Oxidative stress-responsive serine-rich protein 1</fullName>
    </recommendedName>
    <alternativeName>
        <fullName evidence="4">Oxidative stress-responsive protein 1</fullName>
    </alternativeName>
    <alternativeName>
        <fullName evidence="3">Peroxide-inducible transcript 1 protein</fullName>
    </alternativeName>
</protein>
<dbReference type="KEGG" id="dya:Dyak_GE13409"/>
<gene>
    <name evidence="5" type="primary">Dyak\GE13409</name>
    <name evidence="5" type="synonym">dyak_GLEANR_13622</name>
    <name evidence="5" type="synonym">GE13409</name>
    <name evidence="5" type="ORF">Dyak_GE13409</name>
</gene>